<comment type="caution">
    <text evidence="1">The sequence shown here is derived from an EMBL/GenBank/DDBJ whole genome shotgun (WGS) entry which is preliminary data.</text>
</comment>
<evidence type="ECO:0000313" key="1">
    <source>
        <dbReference type="EMBL" id="MDU9693840.1"/>
    </source>
</evidence>
<proteinExistence type="predicted"/>
<sequence>MKWEEVRALYPNQWVLLDISLKIEREGKIIPIDMKVINTIPAEGLLVKKTRNSPLYMPYHTKHKYIKLK</sequence>
<dbReference type="AlphaFoldDB" id="A0AAX6NDW0"/>
<evidence type="ECO:0000313" key="2">
    <source>
        <dbReference type="Proteomes" id="UP001269400"/>
    </source>
</evidence>
<accession>A0AAX6NDW0</accession>
<dbReference type="RefSeq" id="WP_316911058.1">
    <property type="nucleotide sequence ID" value="NZ_JAPTGD010000002.1"/>
</dbReference>
<organism evidence="1 2">
    <name type="scientific">Priestia aryabhattai</name>
    <name type="common">Bacillus aryabhattai</name>
    <dbReference type="NCBI Taxonomy" id="412384"/>
    <lineage>
        <taxon>Bacteria</taxon>
        <taxon>Bacillati</taxon>
        <taxon>Bacillota</taxon>
        <taxon>Bacilli</taxon>
        <taxon>Bacillales</taxon>
        <taxon>Bacillaceae</taxon>
        <taxon>Priestia</taxon>
    </lineage>
</organism>
<gene>
    <name evidence="1" type="ORF">O0Q50_21920</name>
</gene>
<name>A0AAX6NDW0_PRIAR</name>
<reference evidence="1" key="1">
    <citation type="journal article" date="2022" name="J Environ Chem Eng">
        <title>Biodegradation of petroleum oil using a constructed nonpathogenic and heavy metal-tolerant bacterial consortium isolated from marine sponges.</title>
        <authorList>
            <person name="Dechsakulwatana C."/>
            <person name="Rungsihiranrut A."/>
            <person name="Muangchinda C."/>
            <person name="Ningthoujam R."/>
            <person name="Klankeo P."/>
            <person name="Pinyakong O."/>
        </authorList>
    </citation>
    <scope>NUCLEOTIDE SEQUENCE</scope>
    <source>
        <strain evidence="1">TL01-2</strain>
    </source>
</reference>
<dbReference type="Proteomes" id="UP001269400">
    <property type="component" value="Unassembled WGS sequence"/>
</dbReference>
<reference evidence="1" key="2">
    <citation type="submission" date="2022-12" db="EMBL/GenBank/DDBJ databases">
        <authorList>
            <person name="Dechsakulwatana C."/>
            <person name="Rungsihiranrut A."/>
            <person name="Muangchinda C."/>
            <person name="Ningthoujam R."/>
            <person name="Klankeo P."/>
            <person name="Pinyakong O."/>
        </authorList>
    </citation>
    <scope>NUCLEOTIDE SEQUENCE</scope>
    <source>
        <strain evidence="1">TL01-2</strain>
    </source>
</reference>
<dbReference type="EMBL" id="JAPTGD010000002">
    <property type="protein sequence ID" value="MDU9693840.1"/>
    <property type="molecule type" value="Genomic_DNA"/>
</dbReference>
<protein>
    <submittedName>
        <fullName evidence="1">Uncharacterized protein</fullName>
    </submittedName>
</protein>